<protein>
    <submittedName>
        <fullName evidence="2">Tumor necrosis factor receptor superfamily member 6</fullName>
    </submittedName>
</protein>
<proteinExistence type="predicted"/>
<evidence type="ECO:0000313" key="2">
    <source>
        <dbReference type="RefSeq" id="XP_042637354.1"/>
    </source>
</evidence>
<gene>
    <name evidence="2" type="primary">FAS</name>
</gene>
<name>A0AC54ZB52_ORYAF</name>
<keyword evidence="2" id="KW-0675">Receptor</keyword>
<keyword evidence="1" id="KW-1185">Reference proteome</keyword>
<accession>A0AC54ZB52</accession>
<dbReference type="RefSeq" id="XP_042637354.1">
    <property type="nucleotide sequence ID" value="XM_042781420.1"/>
</dbReference>
<reference evidence="2" key="1">
    <citation type="submission" date="2025-08" db="UniProtKB">
        <authorList>
            <consortium name="RefSeq"/>
        </authorList>
    </citation>
    <scope>IDENTIFICATION</scope>
</reference>
<sequence>MLDSKACLDVGKSSLNASIQGAKVDNQIPPSSVIRTTVACGLKGIQALILILIAGSVNAQVTAVNHEGLKLRKNVIKREIGCREGLHPADQSHENHLCCQPCPAGKRKIADCKVHEGKPDCILCKEGEDYTEKENYLDKCIKCDLCDGGHGLEVEKNCTRNQNVKCRCKADFFCKNSSCDYCEPCMTCEHGTIEKCTSTSNTKCKEKENSYTLLWLLVTPVVIGIPGIIYGKWVYRKHKRGTYGNPESTEMRPLNFTDVDLSNYITYIAEEMTINQVKDFVRKNGIHEAKMDEIKNNYSHDTAEQKVQLLRNWYQLHGKKDACNTLINNLRKANLYAVAEKIQEILKKDIASDNENTNFNNENESQSLT</sequence>
<dbReference type="Proteomes" id="UP000694850">
    <property type="component" value="Unplaced"/>
</dbReference>
<organism evidence="1 2">
    <name type="scientific">Orycteropus afer afer</name>
    <dbReference type="NCBI Taxonomy" id="1230840"/>
    <lineage>
        <taxon>Eukaryota</taxon>
        <taxon>Metazoa</taxon>
        <taxon>Chordata</taxon>
        <taxon>Craniata</taxon>
        <taxon>Vertebrata</taxon>
        <taxon>Euteleostomi</taxon>
        <taxon>Mammalia</taxon>
        <taxon>Eutheria</taxon>
        <taxon>Afrotheria</taxon>
        <taxon>Tubulidentata</taxon>
        <taxon>Orycteropodidae</taxon>
        <taxon>Orycteropus</taxon>
    </lineage>
</organism>
<evidence type="ECO:0000313" key="1">
    <source>
        <dbReference type="Proteomes" id="UP000694850"/>
    </source>
</evidence>